<dbReference type="EMBL" id="JACHJS010000001">
    <property type="protein sequence ID" value="MBB4967823.1"/>
    <property type="molecule type" value="Genomic_DNA"/>
</dbReference>
<reference evidence="1 2" key="1">
    <citation type="submission" date="2020-08" db="EMBL/GenBank/DDBJ databases">
        <title>Sequencing the genomes of 1000 actinobacteria strains.</title>
        <authorList>
            <person name="Klenk H.-P."/>
        </authorList>
    </citation>
    <scope>NUCLEOTIDE SEQUENCE [LARGE SCALE GENOMIC DNA]</scope>
    <source>
        <strain evidence="1 2">DSM 45084</strain>
    </source>
</reference>
<dbReference type="Proteomes" id="UP000542674">
    <property type="component" value="Unassembled WGS sequence"/>
</dbReference>
<accession>A0A7W7T748</accession>
<proteinExistence type="predicted"/>
<dbReference type="AlphaFoldDB" id="A0A7W7T748"/>
<sequence>MTNPSRRGRFLITNAHFDGPRWKEQKDKVAALAHGYDNTTQQWHYWFDLDQPPVDTINTLFRLARVYGTTVNFSIHEAEPRPETTG</sequence>
<evidence type="ECO:0000313" key="1">
    <source>
        <dbReference type="EMBL" id="MBB4967823.1"/>
    </source>
</evidence>
<comment type="caution">
    <text evidence="1">The sequence shown here is derived from an EMBL/GenBank/DDBJ whole genome shotgun (WGS) entry which is preliminary data.</text>
</comment>
<organism evidence="1 2">
    <name type="scientific">Saccharothrix violaceirubra</name>
    <dbReference type="NCBI Taxonomy" id="413306"/>
    <lineage>
        <taxon>Bacteria</taxon>
        <taxon>Bacillati</taxon>
        <taxon>Actinomycetota</taxon>
        <taxon>Actinomycetes</taxon>
        <taxon>Pseudonocardiales</taxon>
        <taxon>Pseudonocardiaceae</taxon>
        <taxon>Saccharothrix</taxon>
    </lineage>
</organism>
<dbReference type="RefSeq" id="WP_184672833.1">
    <property type="nucleotide sequence ID" value="NZ_BAABAI010000016.1"/>
</dbReference>
<gene>
    <name evidence="1" type="ORF">F4559_005182</name>
</gene>
<evidence type="ECO:0000313" key="2">
    <source>
        <dbReference type="Proteomes" id="UP000542674"/>
    </source>
</evidence>
<keyword evidence="2" id="KW-1185">Reference proteome</keyword>
<name>A0A7W7T748_9PSEU</name>
<protein>
    <submittedName>
        <fullName evidence="1">Uncharacterized protein</fullName>
    </submittedName>
</protein>